<sequence>MKYIISIFMIIQMTIRPILPFIDYTVNYDYITKELCENRMKPELMCNGKCYLSKELVKTTQEQGNKSPQKISLNSIDNFIINESLDESFILKSGALKNSVSSFYTNIYNLLLYNQFFHPPLV</sequence>
<evidence type="ECO:0000313" key="1">
    <source>
        <dbReference type="EMBL" id="THV63082.1"/>
    </source>
</evidence>
<keyword evidence="2" id="KW-1185">Reference proteome</keyword>
<organism evidence="1 2">
    <name type="scientific">Chryseobacterium candidae</name>
    <dbReference type="NCBI Taxonomy" id="1978493"/>
    <lineage>
        <taxon>Bacteria</taxon>
        <taxon>Pseudomonadati</taxon>
        <taxon>Bacteroidota</taxon>
        <taxon>Flavobacteriia</taxon>
        <taxon>Flavobacteriales</taxon>
        <taxon>Weeksellaceae</taxon>
        <taxon>Chryseobacterium group</taxon>
        <taxon>Chryseobacterium</taxon>
    </lineage>
</organism>
<accession>A0ABY2RBY0</accession>
<proteinExistence type="predicted"/>
<dbReference type="EMBL" id="SDLV01000003">
    <property type="protein sequence ID" value="THV63082.1"/>
    <property type="molecule type" value="Genomic_DNA"/>
</dbReference>
<reference evidence="1 2" key="1">
    <citation type="submission" date="2019-01" db="EMBL/GenBank/DDBJ databases">
        <authorList>
            <person name="B I."/>
            <person name="Ch S."/>
            <person name="Ch V.R."/>
        </authorList>
    </citation>
    <scope>NUCLEOTIDE SEQUENCE [LARGE SCALE GENOMIC DNA]</scope>
    <source>
        <strain evidence="1 2">JC507</strain>
    </source>
</reference>
<dbReference type="Proteomes" id="UP000306038">
    <property type="component" value="Unassembled WGS sequence"/>
</dbReference>
<gene>
    <name evidence="1" type="ORF">EK417_01515</name>
</gene>
<comment type="caution">
    <text evidence="1">The sequence shown here is derived from an EMBL/GenBank/DDBJ whole genome shotgun (WGS) entry which is preliminary data.</text>
</comment>
<evidence type="ECO:0000313" key="2">
    <source>
        <dbReference type="Proteomes" id="UP000306038"/>
    </source>
</evidence>
<name>A0ABY2RBY0_9FLAO</name>
<dbReference type="RefSeq" id="WP_076595925.1">
    <property type="nucleotide sequence ID" value="NZ_SDLV01000003.1"/>
</dbReference>
<protein>
    <submittedName>
        <fullName evidence="1">Uncharacterized protein</fullName>
    </submittedName>
</protein>